<dbReference type="NCBIfam" id="NF006829">
    <property type="entry name" value="PRK09352.1"/>
    <property type="match status" value="1"/>
</dbReference>
<comment type="subunit">
    <text evidence="9">Homodimer.</text>
</comment>
<keyword evidence="6 9" id="KW-0443">Lipid metabolism</keyword>
<keyword evidence="7 9" id="KW-0275">Fatty acid biosynthesis</keyword>
<evidence type="ECO:0000256" key="5">
    <source>
        <dbReference type="ARBA" id="ARBA00022832"/>
    </source>
</evidence>
<dbReference type="UniPathway" id="UPA00094"/>
<dbReference type="InterPro" id="IPR016039">
    <property type="entry name" value="Thiolase-like"/>
</dbReference>
<dbReference type="GO" id="GO:0004315">
    <property type="term" value="F:3-oxoacyl-[acyl-carrier-protein] synthase activity"/>
    <property type="evidence" value="ECO:0007669"/>
    <property type="project" value="InterPro"/>
</dbReference>
<dbReference type="Proteomes" id="UP000051017">
    <property type="component" value="Unassembled WGS sequence"/>
</dbReference>
<dbReference type="EC" id="2.3.1.180" evidence="9"/>
<dbReference type="AlphaFoldDB" id="A0A0R2QAY1"/>
<evidence type="ECO:0000259" key="11">
    <source>
        <dbReference type="Pfam" id="PF08545"/>
    </source>
</evidence>
<evidence type="ECO:0000313" key="12">
    <source>
        <dbReference type="EMBL" id="KRO47529.1"/>
    </source>
</evidence>
<evidence type="ECO:0000313" key="13">
    <source>
        <dbReference type="Proteomes" id="UP000051017"/>
    </source>
</evidence>
<feature type="region of interest" description="ACP-binding" evidence="9">
    <location>
        <begin position="241"/>
        <end position="245"/>
    </location>
</feature>
<evidence type="ECO:0000256" key="9">
    <source>
        <dbReference type="HAMAP-Rule" id="MF_01815"/>
    </source>
</evidence>
<dbReference type="NCBIfam" id="TIGR00747">
    <property type="entry name" value="fabH"/>
    <property type="match status" value="1"/>
</dbReference>
<keyword evidence="5 9" id="KW-0276">Fatty acid metabolism</keyword>
<protein>
    <recommendedName>
        <fullName evidence="9">Beta-ketoacyl-[acyl-carrier-protein] synthase III</fullName>
        <shortName evidence="9">Beta-ketoacyl-ACP synthase III</shortName>
        <shortName evidence="9">KAS III</shortName>
        <ecNumber evidence="9">2.3.1.180</ecNumber>
    </recommendedName>
    <alternativeName>
        <fullName evidence="9">3-oxoacyl-[acyl-carrier-protein] synthase 3</fullName>
    </alternativeName>
    <alternativeName>
        <fullName evidence="9">3-oxoacyl-[acyl-carrier-protein] synthase III</fullName>
    </alternativeName>
</protein>
<comment type="function">
    <text evidence="9">Catalyzes the condensation reaction of fatty acid synthesis by the addition to an acyl acceptor of two carbons from malonyl-ACP. Catalyzes the first condensation reaction which initiates fatty acid synthesis and may therefore play a role in governing the total rate of fatty acid production. Possesses both acetoacetyl-ACP synthase and acetyl transacylase activities. Its substrate specificity determines the biosynthesis of branched-chain and/or straight-chain of fatty acids.</text>
</comment>
<dbReference type="GO" id="GO:0033818">
    <property type="term" value="F:beta-ketoacyl-acyl-carrier-protein synthase III activity"/>
    <property type="evidence" value="ECO:0007669"/>
    <property type="project" value="UniProtKB-UniRule"/>
</dbReference>
<accession>A0A0R2QAY1</accession>
<dbReference type="SUPFAM" id="SSF53901">
    <property type="entry name" value="Thiolase-like"/>
    <property type="match status" value="1"/>
</dbReference>
<dbReference type="Pfam" id="PF08541">
    <property type="entry name" value="ACP_syn_III_C"/>
    <property type="match status" value="1"/>
</dbReference>
<dbReference type="GO" id="GO:0005737">
    <property type="term" value="C:cytoplasm"/>
    <property type="evidence" value="ECO:0007669"/>
    <property type="project" value="UniProtKB-SubCell"/>
</dbReference>
<dbReference type="CDD" id="cd00830">
    <property type="entry name" value="KAS_III"/>
    <property type="match status" value="1"/>
</dbReference>
<evidence type="ECO:0000256" key="2">
    <source>
        <dbReference type="ARBA" id="ARBA00022490"/>
    </source>
</evidence>
<sequence>MPQIPSGARGAVITGWGRALPDKIVTNDDLSKTLETNDEWIRERTGIHQRHIGGTTAGLSVQSARLAMQMAQVDPLAIDALVLATTTPDRAVPGTSPSVQHQLGLKCGAYDINAACSGFVYALVNAHGLIAMGAKKVLVIGTDTLSRITDWTDRGTAILFADGSGACVLEAVDGPGQLLAWDLDADGSAEELLYAEVGGFLKMDGKEVFRRAVRIMVDSAQKSMAIAGVTADQLTLVVPHQANTRIISAACDRLGVPMDKTAIVLHETGNTSSASIPLALFDAADKGRLNNGDLVLLVGFGAGMTAASAILRWHGER</sequence>
<comment type="subcellular location">
    <subcellularLocation>
        <location evidence="9">Cytoplasm</location>
    </subcellularLocation>
</comment>
<keyword evidence="9" id="KW-0511">Multifunctional enzyme</keyword>
<dbReference type="InterPro" id="IPR004655">
    <property type="entry name" value="FabH"/>
</dbReference>
<keyword evidence="8 9" id="KW-0012">Acyltransferase</keyword>
<gene>
    <name evidence="9" type="primary">fabH</name>
    <name evidence="12" type="ORF">ABR75_06935</name>
</gene>
<keyword evidence="3 9" id="KW-0444">Lipid biosynthesis</keyword>
<dbReference type="HAMAP" id="MF_01815">
    <property type="entry name" value="FabH"/>
    <property type="match status" value="1"/>
</dbReference>
<feature type="active site" evidence="9">
    <location>
        <position position="240"/>
    </location>
</feature>
<evidence type="ECO:0000256" key="3">
    <source>
        <dbReference type="ARBA" id="ARBA00022516"/>
    </source>
</evidence>
<dbReference type="Pfam" id="PF08545">
    <property type="entry name" value="ACP_syn_III"/>
    <property type="match status" value="1"/>
</dbReference>
<reference evidence="12 13" key="1">
    <citation type="submission" date="2015-10" db="EMBL/GenBank/DDBJ databases">
        <title>Metagenome-Assembled Genomes uncover a global brackish microbiome.</title>
        <authorList>
            <person name="Hugerth L.W."/>
            <person name="Larsson J."/>
            <person name="Alneberg J."/>
            <person name="Lindh M.V."/>
            <person name="Legrand C."/>
            <person name="Pinhassi J."/>
            <person name="Andersson A.F."/>
        </authorList>
    </citation>
    <scope>NUCLEOTIDE SEQUENCE [LARGE SCALE GENOMIC DNA]</scope>
    <source>
        <strain evidence="12">BACL6 MAG-120924-bin43</strain>
    </source>
</reference>
<dbReference type="PANTHER" id="PTHR43091:SF2">
    <property type="entry name" value="BETA-KETOACYL-[ACYL-CARRIER-PROTEIN] SYNTHASE III 2"/>
    <property type="match status" value="1"/>
</dbReference>
<feature type="active site" evidence="9">
    <location>
        <position position="270"/>
    </location>
</feature>
<evidence type="ECO:0000256" key="8">
    <source>
        <dbReference type="ARBA" id="ARBA00023315"/>
    </source>
</evidence>
<comment type="domain">
    <text evidence="9">The last Arg residue of the ACP-binding site is essential for the weak association between ACP/AcpP and FabH.</text>
</comment>
<dbReference type="EMBL" id="LIBJ01000152">
    <property type="protein sequence ID" value="KRO47529.1"/>
    <property type="molecule type" value="Genomic_DNA"/>
</dbReference>
<dbReference type="Gene3D" id="3.40.47.10">
    <property type="match status" value="1"/>
</dbReference>
<evidence type="ECO:0000256" key="7">
    <source>
        <dbReference type="ARBA" id="ARBA00023160"/>
    </source>
</evidence>
<dbReference type="GO" id="GO:0006633">
    <property type="term" value="P:fatty acid biosynthetic process"/>
    <property type="evidence" value="ECO:0007669"/>
    <property type="project" value="UniProtKB-UniRule"/>
</dbReference>
<feature type="domain" description="Beta-ketoacyl-[acyl-carrier-protein] synthase III C-terminal" evidence="10">
    <location>
        <begin position="226"/>
        <end position="313"/>
    </location>
</feature>
<name>A0A0R2QAY1_9ACTN</name>
<comment type="caution">
    <text evidence="12">The sequence shown here is derived from an EMBL/GenBank/DDBJ whole genome shotgun (WGS) entry which is preliminary data.</text>
</comment>
<comment type="similarity">
    <text evidence="1 9">Belongs to the thiolase-like superfamily. FabH family.</text>
</comment>
<comment type="catalytic activity">
    <reaction evidence="9">
        <text>malonyl-[ACP] + acetyl-CoA + H(+) = 3-oxobutanoyl-[ACP] + CO2 + CoA</text>
        <dbReference type="Rhea" id="RHEA:12080"/>
        <dbReference type="Rhea" id="RHEA-COMP:9623"/>
        <dbReference type="Rhea" id="RHEA-COMP:9625"/>
        <dbReference type="ChEBI" id="CHEBI:15378"/>
        <dbReference type="ChEBI" id="CHEBI:16526"/>
        <dbReference type="ChEBI" id="CHEBI:57287"/>
        <dbReference type="ChEBI" id="CHEBI:57288"/>
        <dbReference type="ChEBI" id="CHEBI:78449"/>
        <dbReference type="ChEBI" id="CHEBI:78450"/>
        <dbReference type="EC" id="2.3.1.180"/>
    </reaction>
</comment>
<feature type="active site" evidence="9">
    <location>
        <position position="116"/>
    </location>
</feature>
<evidence type="ECO:0000256" key="1">
    <source>
        <dbReference type="ARBA" id="ARBA00008642"/>
    </source>
</evidence>
<evidence type="ECO:0000256" key="6">
    <source>
        <dbReference type="ARBA" id="ARBA00023098"/>
    </source>
</evidence>
<organism evidence="12 13">
    <name type="scientific">Acidimicrobiia bacterium BACL6 MAG-120924-bin43</name>
    <dbReference type="NCBI Taxonomy" id="1655583"/>
    <lineage>
        <taxon>Bacteria</taxon>
        <taxon>Bacillati</taxon>
        <taxon>Actinomycetota</taxon>
        <taxon>Acidimicrobiia</taxon>
        <taxon>acIV cluster</taxon>
    </lineage>
</organism>
<evidence type="ECO:0000259" key="10">
    <source>
        <dbReference type="Pfam" id="PF08541"/>
    </source>
</evidence>
<evidence type="ECO:0000256" key="4">
    <source>
        <dbReference type="ARBA" id="ARBA00022679"/>
    </source>
</evidence>
<keyword evidence="2 9" id="KW-0963">Cytoplasm</keyword>
<feature type="domain" description="Beta-ketoacyl-[acyl-carrier-protein] synthase III N-terminal" evidence="11">
    <location>
        <begin position="110"/>
        <end position="187"/>
    </location>
</feature>
<dbReference type="InterPro" id="IPR013751">
    <property type="entry name" value="ACP_syn_III_N"/>
</dbReference>
<dbReference type="InterPro" id="IPR013747">
    <property type="entry name" value="ACP_syn_III_C"/>
</dbReference>
<proteinExistence type="inferred from homology"/>
<comment type="pathway">
    <text evidence="9">Lipid metabolism; fatty acid biosynthesis.</text>
</comment>
<keyword evidence="4 9" id="KW-0808">Transferase</keyword>
<dbReference type="PANTHER" id="PTHR43091">
    <property type="entry name" value="3-OXOACYL-[ACYL-CARRIER-PROTEIN] SYNTHASE"/>
    <property type="match status" value="1"/>
</dbReference>